<dbReference type="SUPFAM" id="SSF53613">
    <property type="entry name" value="Ribokinase-like"/>
    <property type="match status" value="1"/>
</dbReference>
<dbReference type="Gene3D" id="3.40.1190.20">
    <property type="match status" value="1"/>
</dbReference>
<gene>
    <name evidence="4" type="ORF">GCM10011600_12700</name>
</gene>
<evidence type="ECO:0000313" key="4">
    <source>
        <dbReference type="EMBL" id="GHF13344.1"/>
    </source>
</evidence>
<dbReference type="InterPro" id="IPR002173">
    <property type="entry name" value="Carboh/pur_kinase_PfkB_CS"/>
</dbReference>
<sequence>MIARRVTGGRVVVVGDLMNDIVVVPRGPILPDTDTESQVRPRPGGSAANTAAWLGSLGAPVDFVGAVGDADAETHAELFREGGVTPHLQVEPGMPTGSIVILVRGEERSMLTERGANAAFSGVTFTDDLLDTAAIVHLSGYTIVKDFGPGAARDILRRVRERGIPFSVTPGSYGYLAQYGAARFLDDIRGAEILIPNLAEGRLLSGEDDPMAVGAALLEHSPIVLLTRGSLGVILFRRDQPPLEVPPPPVAKLVDPTGAGDALAAGFLAHWVRSRDAEAAVRAAVLVAARAVMLIGGRPPL</sequence>
<dbReference type="Pfam" id="PF00294">
    <property type="entry name" value="PfkB"/>
    <property type="match status" value="1"/>
</dbReference>
<dbReference type="GO" id="GO:0016301">
    <property type="term" value="F:kinase activity"/>
    <property type="evidence" value="ECO:0007669"/>
    <property type="project" value="UniProtKB-KW"/>
</dbReference>
<dbReference type="EMBL" id="BNAI01000002">
    <property type="protein sequence ID" value="GHF13344.1"/>
    <property type="molecule type" value="Genomic_DNA"/>
</dbReference>
<dbReference type="Proteomes" id="UP000617531">
    <property type="component" value="Unassembled WGS sequence"/>
</dbReference>
<reference evidence="4" key="1">
    <citation type="journal article" date="2014" name="Int. J. Syst. Evol. Microbiol.">
        <title>Complete genome sequence of Corynebacterium casei LMG S-19264T (=DSM 44701T), isolated from a smear-ripened cheese.</title>
        <authorList>
            <consortium name="US DOE Joint Genome Institute (JGI-PGF)"/>
            <person name="Walter F."/>
            <person name="Albersmeier A."/>
            <person name="Kalinowski J."/>
            <person name="Ruckert C."/>
        </authorList>
    </citation>
    <scope>NUCLEOTIDE SEQUENCE</scope>
    <source>
        <strain evidence="4">CGMCC 1.16548</strain>
    </source>
</reference>
<name>A0A8J3GPS9_9MICO</name>
<reference evidence="4" key="2">
    <citation type="submission" date="2020-09" db="EMBL/GenBank/DDBJ databases">
        <authorList>
            <person name="Sun Q."/>
            <person name="Zhou Y."/>
        </authorList>
    </citation>
    <scope>NUCLEOTIDE SEQUENCE</scope>
    <source>
        <strain evidence="4">CGMCC 1.16548</strain>
    </source>
</reference>
<dbReference type="InterPro" id="IPR029056">
    <property type="entry name" value="Ribokinase-like"/>
</dbReference>
<comment type="caution">
    <text evidence="4">The sequence shown here is derived from an EMBL/GenBank/DDBJ whole genome shotgun (WGS) entry which is preliminary data.</text>
</comment>
<feature type="domain" description="Carbohydrate kinase PfkB" evidence="3">
    <location>
        <begin position="10"/>
        <end position="296"/>
    </location>
</feature>
<evidence type="ECO:0000256" key="2">
    <source>
        <dbReference type="ARBA" id="ARBA00022777"/>
    </source>
</evidence>
<proteinExistence type="predicted"/>
<dbReference type="PANTHER" id="PTHR10584:SF167">
    <property type="entry name" value="PFKB DOMAIN PROTEIN"/>
    <property type="match status" value="1"/>
</dbReference>
<dbReference type="PANTHER" id="PTHR10584">
    <property type="entry name" value="SUGAR KINASE"/>
    <property type="match status" value="1"/>
</dbReference>
<dbReference type="PROSITE" id="PS00584">
    <property type="entry name" value="PFKB_KINASES_2"/>
    <property type="match status" value="1"/>
</dbReference>
<evidence type="ECO:0000256" key="1">
    <source>
        <dbReference type="ARBA" id="ARBA00022679"/>
    </source>
</evidence>
<dbReference type="InterPro" id="IPR011611">
    <property type="entry name" value="PfkB_dom"/>
</dbReference>
<evidence type="ECO:0000313" key="5">
    <source>
        <dbReference type="Proteomes" id="UP000617531"/>
    </source>
</evidence>
<accession>A0A8J3GPS9</accession>
<evidence type="ECO:0000259" key="3">
    <source>
        <dbReference type="Pfam" id="PF00294"/>
    </source>
</evidence>
<dbReference type="AlphaFoldDB" id="A0A8J3GPS9"/>
<keyword evidence="2 4" id="KW-0418">Kinase</keyword>
<dbReference type="PROSITE" id="PS00583">
    <property type="entry name" value="PFKB_KINASES_1"/>
    <property type="match status" value="1"/>
</dbReference>
<keyword evidence="5" id="KW-1185">Reference proteome</keyword>
<keyword evidence="1" id="KW-0808">Transferase</keyword>
<protein>
    <submittedName>
        <fullName evidence="4">Sugar kinase</fullName>
    </submittedName>
</protein>
<organism evidence="4 5">
    <name type="scientific">Pseudolysinimonas yzui</name>
    <dbReference type="NCBI Taxonomy" id="2708254"/>
    <lineage>
        <taxon>Bacteria</taxon>
        <taxon>Bacillati</taxon>
        <taxon>Actinomycetota</taxon>
        <taxon>Actinomycetes</taxon>
        <taxon>Micrococcales</taxon>
        <taxon>Microbacteriaceae</taxon>
        <taxon>Pseudolysinimonas</taxon>
    </lineage>
</organism>